<protein>
    <submittedName>
        <fullName evidence="1">Alkaline phosphatase family protein</fullName>
    </submittedName>
</protein>
<accession>A0AAE3FZC8</accession>
<dbReference type="RefSeq" id="WP_250585563.1">
    <property type="nucleotide sequence ID" value="NZ_JAKRVX010000007.1"/>
</dbReference>
<dbReference type="InterPro" id="IPR017850">
    <property type="entry name" value="Alkaline_phosphatase_core_sf"/>
</dbReference>
<evidence type="ECO:0000313" key="2">
    <source>
        <dbReference type="Proteomes" id="UP001203207"/>
    </source>
</evidence>
<dbReference type="GO" id="GO:0016787">
    <property type="term" value="F:hydrolase activity"/>
    <property type="evidence" value="ECO:0007669"/>
    <property type="project" value="UniProtKB-ARBA"/>
</dbReference>
<dbReference type="Pfam" id="PF01663">
    <property type="entry name" value="Phosphodiest"/>
    <property type="match status" value="1"/>
</dbReference>
<gene>
    <name evidence="1" type="ORF">AArcSt2_14290</name>
</gene>
<proteinExistence type="predicted"/>
<comment type="caution">
    <text evidence="1">The sequence shown here is derived from an EMBL/GenBank/DDBJ whole genome shotgun (WGS) entry which is preliminary data.</text>
</comment>
<evidence type="ECO:0000313" key="1">
    <source>
        <dbReference type="EMBL" id="MCL9818109.1"/>
    </source>
</evidence>
<dbReference type="AlphaFoldDB" id="A0AAE3FZC8"/>
<reference evidence="1" key="1">
    <citation type="journal article" date="2022" name="Syst. Appl. Microbiol.">
        <title>Natronocalculus amylovorans gen. nov., sp. nov., and Natranaeroarchaeum aerophilus sp. nov., dominant culturable amylolytic natronoarchaea from hypersaline soda lakes in southwestern Siberia.</title>
        <authorList>
            <person name="Sorokin D.Y."/>
            <person name="Elcheninov A.G."/>
            <person name="Khizhniak T.V."/>
            <person name="Koenen M."/>
            <person name="Bale N.J."/>
            <person name="Damste J.S.S."/>
            <person name="Kublanov I.V."/>
        </authorList>
    </citation>
    <scope>NUCLEOTIDE SEQUENCE</scope>
    <source>
        <strain evidence="1">AArc-St2</strain>
    </source>
</reference>
<dbReference type="SUPFAM" id="SSF53649">
    <property type="entry name" value="Alkaline phosphatase-like"/>
    <property type="match status" value="1"/>
</dbReference>
<dbReference type="Gene3D" id="3.40.720.10">
    <property type="entry name" value="Alkaline Phosphatase, subunit A"/>
    <property type="match status" value="2"/>
</dbReference>
<dbReference type="PANTHER" id="PTHR10151">
    <property type="entry name" value="ECTONUCLEOTIDE PYROPHOSPHATASE/PHOSPHODIESTERASE"/>
    <property type="match status" value="1"/>
</dbReference>
<dbReference type="InterPro" id="IPR002591">
    <property type="entry name" value="Phosphodiest/P_Trfase"/>
</dbReference>
<sequence>MADANDQQQTDTTMKALTLGLDGANWQMLEDWLENGELPNLKALVDDGIGGISESHLPPLTVPNWKCYSTGKNPGKLDVFRFDRIDTRNRKHVFHDATDFKSAELWDYLNETGMTAGVLNKPSTYPPREIDGFIVAGGPDASETTYRSLDDGFANPPEIETLLHDKLNYRVHPSPMISPSEQGEPEIQAILDLIELRFDAAELLLDEYDPDFLHMTVFYNMALQHYFWTEEPVYRAWKLIDERIGALRDRIDAEDGHMLIMSDHGTCFVETIFYVNVWLEENGYLETDGNIDSVFRKAGVTKERALSVAKKLHMADTLGKVVPERVQRMIPWEEGIKRDRVLNAIDWDETTAVASNQGPIYLTVERDDPEYESLRESLRTALLAIKHPQTGDPIVTDVYRGEEYYEGQYAENAPDLIIEQAANVHTSDAIGPDSWFATEGAWKGGNMPEGICLWYGPSVRDEGISLEARIHDLAPTMLHLLGSEVPTDMDGTVLDIFESGSEPDERAVSYCDPLMKTEESSVDSHEEVQARLADLGYLE</sequence>
<dbReference type="Proteomes" id="UP001203207">
    <property type="component" value="Unassembled WGS sequence"/>
</dbReference>
<dbReference type="PANTHER" id="PTHR10151:SF120">
    <property type="entry name" value="BIS(5'-ADENOSYL)-TRIPHOSPHATASE"/>
    <property type="match status" value="1"/>
</dbReference>
<keyword evidence="2" id="KW-1185">Reference proteome</keyword>
<dbReference type="EMBL" id="JAKRVX010000007">
    <property type="protein sequence ID" value="MCL9818109.1"/>
    <property type="molecule type" value="Genomic_DNA"/>
</dbReference>
<reference evidence="1" key="2">
    <citation type="submission" date="2022-02" db="EMBL/GenBank/DDBJ databases">
        <authorList>
            <person name="Elcheninov A.G."/>
            <person name="Sorokin D.Y."/>
            <person name="Kublanov I.V."/>
        </authorList>
    </citation>
    <scope>NUCLEOTIDE SEQUENCE</scope>
    <source>
        <strain evidence="1">AArc-St2</strain>
    </source>
</reference>
<name>A0AAE3FZC8_9EURY</name>
<organism evidence="1 2">
    <name type="scientific">Natronocalculus amylovorans</name>
    <dbReference type="NCBI Taxonomy" id="2917812"/>
    <lineage>
        <taxon>Archaea</taxon>
        <taxon>Methanobacteriati</taxon>
        <taxon>Methanobacteriota</taxon>
        <taxon>Stenosarchaea group</taxon>
        <taxon>Halobacteria</taxon>
        <taxon>Halobacteriales</taxon>
        <taxon>Haloferacaceae</taxon>
        <taxon>Natronocalculus</taxon>
    </lineage>
</organism>